<sequence length="347" mass="38661">MRPARKVPQRGGHRSITGCRECMCPHVVDETQEIPPDPKSSTSAPPKSEIIPDRCDRCLLNDIDPNKLTSVLCGLPAGRGTALLLQALRQQVTVAASPEYSKRALTWIVSNDVLLLKTKKQSLFVRVLQADGHLRLFLASVVPVLRGRRLPATTQEQLIATLQKASIRQSCQRELLQCGMLEWVVNFLEGRNSLYATEYACALAINLSLNVNSHSLQLRFADSLAATACTILNRETHGLSCSLYNALILVWLGCSRVRLRAKETKLYDALRTRFAKKLCPLCDLHVPYLLAVIAGEAENVRVPQAPNNDGDIDNADSGEFYQIFRSLLLPNFRSFFQVFCEPQMDDS</sequence>
<evidence type="ECO:0000259" key="2">
    <source>
        <dbReference type="Pfam" id="PF21050"/>
    </source>
</evidence>
<dbReference type="GO" id="GO:0097542">
    <property type="term" value="C:ciliary tip"/>
    <property type="evidence" value="ECO:0007669"/>
    <property type="project" value="TreeGrafter"/>
</dbReference>
<keyword evidence="4" id="KW-1185">Reference proteome</keyword>
<feature type="domain" description="LisH" evidence="2">
    <location>
        <begin position="176"/>
        <end position="274"/>
    </location>
</feature>
<dbReference type="InterPro" id="IPR040369">
    <property type="entry name" value="ARMC9"/>
</dbReference>
<dbReference type="InterPro" id="IPR048959">
    <property type="entry name" value="ARMC9_ARM_dom"/>
</dbReference>
<dbReference type="GO" id="GO:0060271">
    <property type="term" value="P:cilium assembly"/>
    <property type="evidence" value="ECO:0007669"/>
    <property type="project" value="InterPro"/>
</dbReference>
<feature type="region of interest" description="Disordered" evidence="1">
    <location>
        <begin position="30"/>
        <end position="49"/>
    </location>
</feature>
<comment type="caution">
    <text evidence="3">The sequence shown here is derived from an EMBL/GenBank/DDBJ whole genome shotgun (WGS) entry which is preliminary data.</text>
</comment>
<proteinExistence type="predicted"/>
<dbReference type="AlphaFoldDB" id="A0AAN8IU69"/>
<accession>A0AAN8IU69</accession>
<dbReference type="PANTHER" id="PTHR14881">
    <property type="entry name" value="LISH DOMAIN-CONTAINING PROTEIN ARMC9"/>
    <property type="match status" value="1"/>
</dbReference>
<dbReference type="Proteomes" id="UP001331761">
    <property type="component" value="Unassembled WGS sequence"/>
</dbReference>
<gene>
    <name evidence="3" type="ORF">GCK32_012595</name>
</gene>
<dbReference type="GO" id="GO:0005814">
    <property type="term" value="C:centriole"/>
    <property type="evidence" value="ECO:0007669"/>
    <property type="project" value="TreeGrafter"/>
</dbReference>
<organism evidence="3 4">
    <name type="scientific">Trichostrongylus colubriformis</name>
    <name type="common">Black scour worm</name>
    <dbReference type="NCBI Taxonomy" id="6319"/>
    <lineage>
        <taxon>Eukaryota</taxon>
        <taxon>Metazoa</taxon>
        <taxon>Ecdysozoa</taxon>
        <taxon>Nematoda</taxon>
        <taxon>Chromadorea</taxon>
        <taxon>Rhabditida</taxon>
        <taxon>Rhabditina</taxon>
        <taxon>Rhabditomorpha</taxon>
        <taxon>Strongyloidea</taxon>
        <taxon>Trichostrongylidae</taxon>
        <taxon>Trichostrongylus</taxon>
    </lineage>
</organism>
<dbReference type="GO" id="GO:0036064">
    <property type="term" value="C:ciliary basal body"/>
    <property type="evidence" value="ECO:0007669"/>
    <property type="project" value="InterPro"/>
</dbReference>
<dbReference type="PANTHER" id="PTHR14881:SF4">
    <property type="entry name" value="LISH DOMAIN-CONTAINING PROTEIN ARMC9"/>
    <property type="match status" value="1"/>
</dbReference>
<evidence type="ECO:0000313" key="3">
    <source>
        <dbReference type="EMBL" id="KAK5981692.1"/>
    </source>
</evidence>
<protein>
    <recommendedName>
        <fullName evidence="2">LisH domain-containing protein</fullName>
    </recommendedName>
</protein>
<dbReference type="EMBL" id="WIXE01005999">
    <property type="protein sequence ID" value="KAK5981692.1"/>
    <property type="molecule type" value="Genomic_DNA"/>
</dbReference>
<reference evidence="3 4" key="1">
    <citation type="submission" date="2019-10" db="EMBL/GenBank/DDBJ databases">
        <title>Assembly and Annotation for the nematode Trichostrongylus colubriformis.</title>
        <authorList>
            <person name="Martin J."/>
        </authorList>
    </citation>
    <scope>NUCLEOTIDE SEQUENCE [LARGE SCALE GENOMIC DNA]</scope>
    <source>
        <strain evidence="3">G859</strain>
        <tissue evidence="3">Whole worm</tissue>
    </source>
</reference>
<evidence type="ECO:0000256" key="1">
    <source>
        <dbReference type="SAM" id="MobiDB-lite"/>
    </source>
</evidence>
<evidence type="ECO:0000313" key="4">
    <source>
        <dbReference type="Proteomes" id="UP001331761"/>
    </source>
</evidence>
<name>A0AAN8IU69_TRICO</name>
<dbReference type="Pfam" id="PF21050">
    <property type="entry name" value="ARMC9_ARM"/>
    <property type="match status" value="1"/>
</dbReference>